<dbReference type="EMBL" id="LCWV01000046">
    <property type="protein sequence ID" value="PWI64737.1"/>
    <property type="molecule type" value="Genomic_DNA"/>
</dbReference>
<accession>A0A2U3DR57</accession>
<proteinExistence type="predicted"/>
<gene>
    <name evidence="1" type="ORF">PCL_08602</name>
</gene>
<reference evidence="1 2" key="1">
    <citation type="journal article" date="2016" name="Front. Microbiol.">
        <title>Genome and transcriptome sequences reveal the specific parasitism of the nematophagous Purpureocillium lilacinum 36-1.</title>
        <authorList>
            <person name="Xie J."/>
            <person name="Li S."/>
            <person name="Mo C."/>
            <person name="Xiao X."/>
            <person name="Peng D."/>
            <person name="Wang G."/>
            <person name="Xiao Y."/>
        </authorList>
    </citation>
    <scope>NUCLEOTIDE SEQUENCE [LARGE SCALE GENOMIC DNA]</scope>
    <source>
        <strain evidence="1 2">36-1</strain>
    </source>
</reference>
<dbReference type="AlphaFoldDB" id="A0A2U3DR57"/>
<dbReference type="Proteomes" id="UP000245956">
    <property type="component" value="Unassembled WGS sequence"/>
</dbReference>
<sequence length="241" mass="26354">MDFQDIGNKLAAVFAEAVASQPQTQAPVDVETKIDIVSNKFDNLSGKFDNLGGKFDNLGGELGSLGRNLRDLTTAVTALNHVVTALHTDLQSLGQSVNRLDSNIAGLNATVCALDTAVIEGNQRIEKLDTTVIEGNQKIEKDLTSRLQKIGEKVGVKKWHSMHSDQVPSVTPSGLLTRVRSKGRSSVKRKRLRLHESIKSSGMLWLSRDYSRQDGHIALATPIELYIEKGREGPDKSIRNS</sequence>
<dbReference type="Gene3D" id="1.20.5.340">
    <property type="match status" value="1"/>
</dbReference>
<organism evidence="1 2">
    <name type="scientific">Purpureocillium lilacinum</name>
    <name type="common">Paecilomyces lilacinus</name>
    <dbReference type="NCBI Taxonomy" id="33203"/>
    <lineage>
        <taxon>Eukaryota</taxon>
        <taxon>Fungi</taxon>
        <taxon>Dikarya</taxon>
        <taxon>Ascomycota</taxon>
        <taxon>Pezizomycotina</taxon>
        <taxon>Sordariomycetes</taxon>
        <taxon>Hypocreomycetidae</taxon>
        <taxon>Hypocreales</taxon>
        <taxon>Ophiocordycipitaceae</taxon>
        <taxon>Purpureocillium</taxon>
    </lineage>
</organism>
<evidence type="ECO:0000313" key="1">
    <source>
        <dbReference type="EMBL" id="PWI64737.1"/>
    </source>
</evidence>
<evidence type="ECO:0000313" key="2">
    <source>
        <dbReference type="Proteomes" id="UP000245956"/>
    </source>
</evidence>
<comment type="caution">
    <text evidence="1">The sequence shown here is derived from an EMBL/GenBank/DDBJ whole genome shotgun (WGS) entry which is preliminary data.</text>
</comment>
<name>A0A2U3DR57_PURLI</name>
<protein>
    <submittedName>
        <fullName evidence="1">Uncharacterized protein</fullName>
    </submittedName>
</protein>